<accession>A0A0V1AWA4</accession>
<organism evidence="2 3">
    <name type="scientific">Trichinella spiralis</name>
    <name type="common">Trichina worm</name>
    <dbReference type="NCBI Taxonomy" id="6334"/>
    <lineage>
        <taxon>Eukaryota</taxon>
        <taxon>Metazoa</taxon>
        <taxon>Ecdysozoa</taxon>
        <taxon>Nematoda</taxon>
        <taxon>Enoplea</taxon>
        <taxon>Dorylaimia</taxon>
        <taxon>Trichinellida</taxon>
        <taxon>Trichinellidae</taxon>
        <taxon>Trichinella</taxon>
    </lineage>
</organism>
<comment type="caution">
    <text evidence="2">The sequence shown here is derived from an EMBL/GenBank/DDBJ whole genome shotgun (WGS) entry which is preliminary data.</text>
</comment>
<protein>
    <submittedName>
        <fullName evidence="2">Uncharacterized protein</fullName>
    </submittedName>
</protein>
<feature type="region of interest" description="Disordered" evidence="1">
    <location>
        <begin position="59"/>
        <end position="137"/>
    </location>
</feature>
<reference evidence="2 3" key="1">
    <citation type="submission" date="2015-01" db="EMBL/GenBank/DDBJ databases">
        <title>Evolution of Trichinella species and genotypes.</title>
        <authorList>
            <person name="Korhonen P.K."/>
            <person name="Edoardo P."/>
            <person name="Giuseppe L.R."/>
            <person name="Gasser R.B."/>
        </authorList>
    </citation>
    <scope>NUCLEOTIDE SEQUENCE [LARGE SCALE GENOMIC DNA]</scope>
    <source>
        <strain evidence="2">ISS3</strain>
    </source>
</reference>
<dbReference type="AlphaFoldDB" id="A0A0V1AWA4"/>
<gene>
    <name evidence="2" type="ORF">T01_2004</name>
</gene>
<keyword evidence="3" id="KW-1185">Reference proteome</keyword>
<evidence type="ECO:0000256" key="1">
    <source>
        <dbReference type="SAM" id="MobiDB-lite"/>
    </source>
</evidence>
<dbReference type="EMBL" id="JYDH01000182">
    <property type="protein sequence ID" value="KRY29055.1"/>
    <property type="molecule type" value="Genomic_DNA"/>
</dbReference>
<proteinExistence type="predicted"/>
<feature type="non-terminal residue" evidence="2">
    <location>
        <position position="1"/>
    </location>
</feature>
<evidence type="ECO:0000313" key="3">
    <source>
        <dbReference type="Proteomes" id="UP000054776"/>
    </source>
</evidence>
<dbReference type="Proteomes" id="UP000054776">
    <property type="component" value="Unassembled WGS sequence"/>
</dbReference>
<name>A0A0V1AWA4_TRISP</name>
<evidence type="ECO:0000313" key="2">
    <source>
        <dbReference type="EMBL" id="KRY29055.1"/>
    </source>
</evidence>
<dbReference type="OrthoDB" id="6154864at2759"/>
<sequence length="152" mass="16963">LRQLQSRGNKTSHPAQFKDAAGEKGGWLLATDLHDRTRRYPISHCTACRLVIDPRARRSLMKSRKPGDCQQDNGGIEFQLTHPGAPLRRNPSIYWSGEDHLAMSTRRRDRASEEEPAQSDGGRTGADPEKTNQPTPLGGSLHVQFIFLCCCL</sequence>